<dbReference type="Proteomes" id="UP000199227">
    <property type="component" value="Unassembled WGS sequence"/>
</dbReference>
<gene>
    <name evidence="10" type="ORF">SAMN05216234_12520</name>
</gene>
<evidence type="ECO:0000256" key="1">
    <source>
        <dbReference type="ARBA" id="ARBA00010429"/>
    </source>
</evidence>
<feature type="domain" description="Nitrite/Sulfite reductase ferredoxin-like" evidence="9">
    <location>
        <begin position="64"/>
        <end position="125"/>
    </location>
</feature>
<dbReference type="STRING" id="223786.SAMN05216234_12520"/>
<dbReference type="GO" id="GO:0016491">
    <property type="term" value="F:oxidoreductase activity"/>
    <property type="evidence" value="ECO:0007669"/>
    <property type="project" value="UniProtKB-KW"/>
</dbReference>
<dbReference type="InterPro" id="IPR006067">
    <property type="entry name" value="NO2/SO3_Rdtase_4Fe4S_dom"/>
</dbReference>
<dbReference type="GO" id="GO:0046872">
    <property type="term" value="F:metal ion binding"/>
    <property type="evidence" value="ECO:0007669"/>
    <property type="project" value="UniProtKB-KW"/>
</dbReference>
<dbReference type="EMBL" id="FOXB01000025">
    <property type="protein sequence ID" value="SFP54616.1"/>
    <property type="molecule type" value="Genomic_DNA"/>
</dbReference>
<keyword evidence="2" id="KW-0004">4Fe-4S</keyword>
<name>A0A1I5R9C5_9BACT</name>
<evidence type="ECO:0000256" key="6">
    <source>
        <dbReference type="ARBA" id="ARBA00023004"/>
    </source>
</evidence>
<evidence type="ECO:0000259" key="9">
    <source>
        <dbReference type="Pfam" id="PF03460"/>
    </source>
</evidence>
<dbReference type="GO" id="GO:0051539">
    <property type="term" value="F:4 iron, 4 sulfur cluster binding"/>
    <property type="evidence" value="ECO:0007669"/>
    <property type="project" value="UniProtKB-KW"/>
</dbReference>
<keyword evidence="11" id="KW-1185">Reference proteome</keyword>
<proteinExistence type="inferred from homology"/>
<dbReference type="AlphaFoldDB" id="A0A1I5R9C5"/>
<dbReference type="InterPro" id="IPR036136">
    <property type="entry name" value="Nit/Sulf_reduc_fer-like_dom_sf"/>
</dbReference>
<feature type="domain" description="Nitrite/Sulfite reductase ferredoxin-like" evidence="9">
    <location>
        <begin position="309"/>
        <end position="368"/>
    </location>
</feature>
<comment type="similarity">
    <text evidence="1">Belongs to the nitrite and sulfite reductase 4Fe-4S domain family.</text>
</comment>
<evidence type="ECO:0000256" key="5">
    <source>
        <dbReference type="ARBA" id="ARBA00023002"/>
    </source>
</evidence>
<feature type="domain" description="Nitrite/sulphite reductase 4Fe-4S" evidence="8">
    <location>
        <begin position="135"/>
        <end position="283"/>
    </location>
</feature>
<dbReference type="SUPFAM" id="SSF55124">
    <property type="entry name" value="Nitrite/Sulfite reductase N-terminal domain-like"/>
    <property type="match status" value="2"/>
</dbReference>
<evidence type="ECO:0000256" key="3">
    <source>
        <dbReference type="ARBA" id="ARBA00022617"/>
    </source>
</evidence>
<keyword evidence="4" id="KW-0479">Metal-binding</keyword>
<dbReference type="Pfam" id="PF03460">
    <property type="entry name" value="NIR_SIR_ferr"/>
    <property type="match status" value="2"/>
</dbReference>
<evidence type="ECO:0000256" key="2">
    <source>
        <dbReference type="ARBA" id="ARBA00022485"/>
    </source>
</evidence>
<accession>A0A1I5R9C5</accession>
<dbReference type="SUPFAM" id="SSF56014">
    <property type="entry name" value="Nitrite and sulphite reductase 4Fe-4S domain-like"/>
    <property type="match status" value="2"/>
</dbReference>
<dbReference type="OrthoDB" id="9803707at2"/>
<dbReference type="Gene3D" id="3.90.480.20">
    <property type="match status" value="1"/>
</dbReference>
<keyword evidence="6" id="KW-0408">Iron</keyword>
<keyword evidence="7" id="KW-0411">Iron-sulfur</keyword>
<dbReference type="InterPro" id="IPR051329">
    <property type="entry name" value="NIR_SIR_4Fe-4S"/>
</dbReference>
<dbReference type="RefSeq" id="WP_092912862.1">
    <property type="nucleotide sequence ID" value="NZ_CP136592.1"/>
</dbReference>
<keyword evidence="3" id="KW-0349">Heme</keyword>
<feature type="domain" description="Nitrite/sulphite reductase 4Fe-4S" evidence="8">
    <location>
        <begin position="386"/>
        <end position="503"/>
    </location>
</feature>
<evidence type="ECO:0000256" key="4">
    <source>
        <dbReference type="ARBA" id="ARBA00022723"/>
    </source>
</evidence>
<evidence type="ECO:0000256" key="7">
    <source>
        <dbReference type="ARBA" id="ARBA00023014"/>
    </source>
</evidence>
<evidence type="ECO:0000313" key="10">
    <source>
        <dbReference type="EMBL" id="SFP54616.1"/>
    </source>
</evidence>
<keyword evidence="5" id="KW-0560">Oxidoreductase</keyword>
<organism evidence="10 11">
    <name type="scientific">Hydrogenimonas thermophila</name>
    <dbReference type="NCBI Taxonomy" id="223786"/>
    <lineage>
        <taxon>Bacteria</taxon>
        <taxon>Pseudomonadati</taxon>
        <taxon>Campylobacterota</taxon>
        <taxon>Epsilonproteobacteria</taxon>
        <taxon>Campylobacterales</taxon>
        <taxon>Hydrogenimonadaceae</taxon>
        <taxon>Hydrogenimonas</taxon>
    </lineage>
</organism>
<dbReference type="Gene3D" id="3.30.413.10">
    <property type="entry name" value="Sulfite Reductase Hemoprotein, domain 1"/>
    <property type="match status" value="2"/>
</dbReference>
<dbReference type="InterPro" id="IPR045854">
    <property type="entry name" value="NO2/SO3_Rdtase_4Fe4S_sf"/>
</dbReference>
<protein>
    <submittedName>
        <fullName evidence="10">Ferredoxin-nitrite reductase</fullName>
    </submittedName>
</protein>
<dbReference type="InterPro" id="IPR005117">
    <property type="entry name" value="NiRdtase/SiRdtase_haem-b_fer"/>
</dbReference>
<sequence>MTLKDIQAKHTKINKIEKLKETRTYKQAWEALQTYAKEGYDSIIKEDKDFFLKCFGVFDRPATPGKFMMRIRIASGRLTSEQAYVLGRLAKEYGNDYMDLTTRAQVQLRYLEIENIPYIIEELESVGITSWQTGVDNFRNIVADPLNRLSYDNIIDTAPLVDQMQDIWLKKEEWIATIPRKFNTSISGSMTNRCNLFAHDCCFALAMKDGEYGFNVYLGGKVGAIAESANVFVRYDEVIPFYKALIKMYKTYGFRDSRNKNRLHFLIKEAGMKLVVDTVKEIAGQDFEEAGETLVKQPRTEERDGRIRLKDGTYALHMVVPSGIFSGSAMIEAAELTKEFGNGKLNISTTQNLYILGVNEKNIDEVLKHKPYDKYRCVSTPYFNQLVACAGIDLCPFGVIPNKSDAIEMADYLGKTVPLPPDATIRMHWSACVKGCGVHELGDIGFIGCKAKENGKNVYGVHIQIGGKSSITQEEAYTIMKSVPLSKAKYYVAELTKTYLDLRKPRESFERFESRLFRRYSKGAIEFILRWNINICEPNSFEKVSFDPKWQPNTEHNEIFLLGLTIYKKLTGEKAYQGIHLFNPIETTAPKHPSKINSAIDQKLGDIIMKMIAPSSKRYEVFTEIIKELA</sequence>
<evidence type="ECO:0000259" key="8">
    <source>
        <dbReference type="Pfam" id="PF01077"/>
    </source>
</evidence>
<dbReference type="GO" id="GO:0020037">
    <property type="term" value="F:heme binding"/>
    <property type="evidence" value="ECO:0007669"/>
    <property type="project" value="InterPro"/>
</dbReference>
<dbReference type="PANTHER" id="PTHR32439:SF0">
    <property type="entry name" value="FERREDOXIN--NITRITE REDUCTASE, CHLOROPLASTIC"/>
    <property type="match status" value="1"/>
</dbReference>
<evidence type="ECO:0000313" key="11">
    <source>
        <dbReference type="Proteomes" id="UP000199227"/>
    </source>
</evidence>
<reference evidence="10 11" key="1">
    <citation type="submission" date="2016-10" db="EMBL/GenBank/DDBJ databases">
        <authorList>
            <person name="de Groot N.N."/>
        </authorList>
    </citation>
    <scope>NUCLEOTIDE SEQUENCE [LARGE SCALE GENOMIC DNA]</scope>
    <source>
        <strain evidence="10 11">EP1-55-1</strain>
    </source>
</reference>
<dbReference type="PANTHER" id="PTHR32439">
    <property type="entry name" value="FERREDOXIN--NITRITE REDUCTASE, CHLOROPLASTIC"/>
    <property type="match status" value="1"/>
</dbReference>
<dbReference type="Pfam" id="PF01077">
    <property type="entry name" value="NIR_SIR"/>
    <property type="match status" value="2"/>
</dbReference>